<dbReference type="PANTHER" id="PTHR33542:SF3">
    <property type="entry name" value="SIROHYDROCHLORIN FERROCHELATASE, CHLOROPLASTIC"/>
    <property type="match status" value="1"/>
</dbReference>
<evidence type="ECO:0000313" key="4">
    <source>
        <dbReference type="Proteomes" id="UP000005496"/>
    </source>
</evidence>
<reference evidence="3" key="1">
    <citation type="submission" date="2010-05" db="EMBL/GenBank/DDBJ databases">
        <title>The draft genome of Desulfonatronospira thiodismutans ASO3-1.</title>
        <authorList>
            <consortium name="US DOE Joint Genome Institute (JGI-PGF)"/>
            <person name="Lucas S."/>
            <person name="Copeland A."/>
            <person name="Lapidus A."/>
            <person name="Cheng J.-F."/>
            <person name="Bruce D."/>
            <person name="Goodwin L."/>
            <person name="Pitluck S."/>
            <person name="Chertkov O."/>
            <person name="Brettin T."/>
            <person name="Detter J.C."/>
            <person name="Han C."/>
            <person name="Land M.L."/>
            <person name="Hauser L."/>
            <person name="Kyrpides N."/>
            <person name="Mikhailova N."/>
            <person name="Muyzer G."/>
            <person name="Woyke T."/>
        </authorList>
    </citation>
    <scope>NUCLEOTIDE SEQUENCE [LARGE SCALE GENOMIC DNA]</scope>
    <source>
        <strain evidence="3">ASO3-1</strain>
    </source>
</reference>
<dbReference type="CDD" id="cd03416">
    <property type="entry name" value="CbiX_SirB_N"/>
    <property type="match status" value="1"/>
</dbReference>
<dbReference type="GO" id="GO:0016829">
    <property type="term" value="F:lyase activity"/>
    <property type="evidence" value="ECO:0007669"/>
    <property type="project" value="UniProtKB-KW"/>
</dbReference>
<name>D6STQ6_9BACT</name>
<dbReference type="SUPFAM" id="SSF53800">
    <property type="entry name" value="Chelatase"/>
    <property type="match status" value="1"/>
</dbReference>
<dbReference type="PANTHER" id="PTHR33542">
    <property type="entry name" value="SIROHYDROCHLORIN FERROCHELATASE, CHLOROPLASTIC"/>
    <property type="match status" value="1"/>
</dbReference>
<dbReference type="OrthoDB" id="9797895at2"/>
<protein>
    <submittedName>
        <fullName evidence="3">Cobalamin (Vitamin B12) biosynthesis CbiX protein</fullName>
    </submittedName>
</protein>
<dbReference type="InterPro" id="IPR050963">
    <property type="entry name" value="Sirohydro_Cobaltochel/CbiX"/>
</dbReference>
<dbReference type="AlphaFoldDB" id="D6STQ6"/>
<dbReference type="RefSeq" id="WP_008871421.1">
    <property type="nucleotide sequence ID" value="NZ_ACJN02000003.1"/>
</dbReference>
<proteinExistence type="predicted"/>
<evidence type="ECO:0000256" key="1">
    <source>
        <dbReference type="ARBA" id="ARBA00022723"/>
    </source>
</evidence>
<evidence type="ECO:0000256" key="2">
    <source>
        <dbReference type="ARBA" id="ARBA00023239"/>
    </source>
</evidence>
<dbReference type="Proteomes" id="UP000005496">
    <property type="component" value="Unassembled WGS sequence"/>
</dbReference>
<accession>D6STQ6</accession>
<comment type="caution">
    <text evidence="3">The sequence shown here is derived from an EMBL/GenBank/DDBJ whole genome shotgun (WGS) entry which is preliminary data.</text>
</comment>
<organism evidence="3 4">
    <name type="scientific">Desulfonatronospira thiodismutans ASO3-1</name>
    <dbReference type="NCBI Taxonomy" id="555779"/>
    <lineage>
        <taxon>Bacteria</taxon>
        <taxon>Pseudomonadati</taxon>
        <taxon>Thermodesulfobacteriota</taxon>
        <taxon>Desulfovibrionia</taxon>
        <taxon>Desulfovibrionales</taxon>
        <taxon>Desulfonatronovibrionaceae</taxon>
        <taxon>Desulfonatronospira</taxon>
    </lineage>
</organism>
<sequence length="123" mass="13862">MSAQALIVLAHGSRNFRANQAFLEMVEKAGQESGEKNIFGAFFSLADPGLEDVVQKLCREGIEKIVVFPYFLLDGSHVEKDIPERVRLIGEKFPRVSFEVLSSLEHEPLMKSIVVDRARRLSM</sequence>
<dbReference type="Pfam" id="PF01903">
    <property type="entry name" value="CbiX"/>
    <property type="match status" value="1"/>
</dbReference>
<keyword evidence="1" id="KW-0479">Metal-binding</keyword>
<keyword evidence="4" id="KW-1185">Reference proteome</keyword>
<dbReference type="InterPro" id="IPR002762">
    <property type="entry name" value="CbiX-like"/>
</dbReference>
<dbReference type="eggNOG" id="COG2138">
    <property type="taxonomic scope" value="Bacteria"/>
</dbReference>
<dbReference type="GO" id="GO:0046872">
    <property type="term" value="F:metal ion binding"/>
    <property type="evidence" value="ECO:0007669"/>
    <property type="project" value="UniProtKB-KW"/>
</dbReference>
<gene>
    <name evidence="3" type="ORF">Dthio_PD1411</name>
</gene>
<dbReference type="Gene3D" id="3.40.50.1400">
    <property type="match status" value="1"/>
</dbReference>
<keyword evidence="2" id="KW-0456">Lyase</keyword>
<evidence type="ECO:0000313" key="3">
    <source>
        <dbReference type="EMBL" id="EFI34072.1"/>
    </source>
</evidence>
<dbReference type="EMBL" id="ACJN02000003">
    <property type="protein sequence ID" value="EFI34072.1"/>
    <property type="molecule type" value="Genomic_DNA"/>
</dbReference>